<feature type="compositionally biased region" description="Low complexity" evidence="7">
    <location>
        <begin position="26"/>
        <end position="48"/>
    </location>
</feature>
<dbReference type="SMART" id="SM00129">
    <property type="entry name" value="KISc"/>
    <property type="match status" value="1"/>
</dbReference>
<dbReference type="SUPFAM" id="SSF52540">
    <property type="entry name" value="P-loop containing nucleoside triphosphate hydrolases"/>
    <property type="match status" value="1"/>
</dbReference>
<dbReference type="InterPro" id="IPR027640">
    <property type="entry name" value="Kinesin-like_fam"/>
</dbReference>
<keyword evidence="2 5" id="KW-0547">Nucleotide-binding</keyword>
<dbReference type="STRING" id="246409.I1C2S4"/>
<keyword evidence="1" id="KW-0493">Microtubule</keyword>
<dbReference type="GO" id="GO:0005524">
    <property type="term" value="F:ATP binding"/>
    <property type="evidence" value="ECO:0007669"/>
    <property type="project" value="UniProtKB-UniRule"/>
</dbReference>
<dbReference type="Proteomes" id="UP000009138">
    <property type="component" value="Unassembled WGS sequence"/>
</dbReference>
<evidence type="ECO:0000259" key="8">
    <source>
        <dbReference type="PROSITE" id="PS50067"/>
    </source>
</evidence>
<keyword evidence="4 5" id="KW-0505">Motor protein</keyword>
<dbReference type="OrthoDB" id="3176171at2759"/>
<dbReference type="GO" id="GO:0008017">
    <property type="term" value="F:microtubule binding"/>
    <property type="evidence" value="ECO:0007669"/>
    <property type="project" value="InterPro"/>
</dbReference>
<dbReference type="PROSITE" id="PS50067">
    <property type="entry name" value="KINESIN_MOTOR_2"/>
    <property type="match status" value="1"/>
</dbReference>
<dbReference type="InterPro" id="IPR036961">
    <property type="entry name" value="Kinesin_motor_dom_sf"/>
</dbReference>
<gene>
    <name evidence="9" type="ORF">RO3G_07459</name>
</gene>
<evidence type="ECO:0000256" key="7">
    <source>
        <dbReference type="SAM" id="MobiDB-lite"/>
    </source>
</evidence>
<accession>I1C2S4</accession>
<dbReference type="InterPro" id="IPR031852">
    <property type="entry name" value="Vik1/Cik1_MT-bd"/>
</dbReference>
<feature type="region of interest" description="Disordered" evidence="7">
    <location>
        <begin position="283"/>
        <end position="310"/>
    </location>
</feature>
<name>I1C2S4_RHIO9</name>
<comment type="similarity">
    <text evidence="5">Belongs to the TRAFAC class myosin-kinesin ATPase superfamily. Kinesin family.</text>
</comment>
<evidence type="ECO:0000313" key="9">
    <source>
        <dbReference type="EMBL" id="EIE82754.1"/>
    </source>
</evidence>
<reference evidence="9 10" key="1">
    <citation type="journal article" date="2009" name="PLoS Genet.">
        <title>Genomic analysis of the basal lineage fungus Rhizopus oryzae reveals a whole-genome duplication.</title>
        <authorList>
            <person name="Ma L.-J."/>
            <person name="Ibrahim A.S."/>
            <person name="Skory C."/>
            <person name="Grabherr M.G."/>
            <person name="Burger G."/>
            <person name="Butler M."/>
            <person name="Elias M."/>
            <person name="Idnurm A."/>
            <person name="Lang B.F."/>
            <person name="Sone T."/>
            <person name="Abe A."/>
            <person name="Calvo S.E."/>
            <person name="Corrochano L.M."/>
            <person name="Engels R."/>
            <person name="Fu J."/>
            <person name="Hansberg W."/>
            <person name="Kim J.-M."/>
            <person name="Kodira C.D."/>
            <person name="Koehrsen M.J."/>
            <person name="Liu B."/>
            <person name="Miranda-Saavedra D."/>
            <person name="O'Leary S."/>
            <person name="Ortiz-Castellanos L."/>
            <person name="Poulter R."/>
            <person name="Rodriguez-Romero J."/>
            <person name="Ruiz-Herrera J."/>
            <person name="Shen Y.-Q."/>
            <person name="Zeng Q."/>
            <person name="Galagan J."/>
            <person name="Birren B.W."/>
            <person name="Cuomo C.A."/>
            <person name="Wickes B.L."/>
        </authorList>
    </citation>
    <scope>NUCLEOTIDE SEQUENCE [LARGE SCALE GENOMIC DNA]</scope>
    <source>
        <strain evidence="10">RA 99-880 / ATCC MYA-4621 / FGSC 9543 / NRRL 43880</strain>
    </source>
</reference>
<organism evidence="9 10">
    <name type="scientific">Rhizopus delemar (strain RA 99-880 / ATCC MYA-4621 / FGSC 9543 / NRRL 43880)</name>
    <name type="common">Mucormycosis agent</name>
    <name type="synonym">Rhizopus arrhizus var. delemar</name>
    <dbReference type="NCBI Taxonomy" id="246409"/>
    <lineage>
        <taxon>Eukaryota</taxon>
        <taxon>Fungi</taxon>
        <taxon>Fungi incertae sedis</taxon>
        <taxon>Mucoromycota</taxon>
        <taxon>Mucoromycotina</taxon>
        <taxon>Mucoromycetes</taxon>
        <taxon>Mucorales</taxon>
        <taxon>Mucorineae</taxon>
        <taxon>Rhizopodaceae</taxon>
        <taxon>Rhizopus</taxon>
    </lineage>
</organism>
<feature type="coiled-coil region" evidence="6">
    <location>
        <begin position="72"/>
        <end position="162"/>
    </location>
</feature>
<feature type="domain" description="Kinesin motor" evidence="8">
    <location>
        <begin position="293"/>
        <end position="389"/>
    </location>
</feature>
<dbReference type="GO" id="GO:0007018">
    <property type="term" value="P:microtubule-based movement"/>
    <property type="evidence" value="ECO:0007669"/>
    <property type="project" value="InterPro"/>
</dbReference>
<evidence type="ECO:0000256" key="5">
    <source>
        <dbReference type="PROSITE-ProRule" id="PRU00283"/>
    </source>
</evidence>
<dbReference type="Gene3D" id="3.40.850.10">
    <property type="entry name" value="Kinesin motor domain"/>
    <property type="match status" value="1"/>
</dbReference>
<keyword evidence="10" id="KW-1185">Reference proteome</keyword>
<dbReference type="GeneID" id="93614430"/>
<protein>
    <recommendedName>
        <fullName evidence="8">Kinesin motor domain-containing protein</fullName>
    </recommendedName>
</protein>
<evidence type="ECO:0000256" key="6">
    <source>
        <dbReference type="SAM" id="Coils"/>
    </source>
</evidence>
<dbReference type="SUPFAM" id="SSF57997">
    <property type="entry name" value="Tropomyosin"/>
    <property type="match status" value="1"/>
</dbReference>
<evidence type="ECO:0000256" key="4">
    <source>
        <dbReference type="ARBA" id="ARBA00023175"/>
    </source>
</evidence>
<dbReference type="RefSeq" id="XP_067518150.1">
    <property type="nucleotide sequence ID" value="XM_067662049.1"/>
</dbReference>
<dbReference type="Pfam" id="PF00225">
    <property type="entry name" value="Kinesin"/>
    <property type="match status" value="1"/>
</dbReference>
<evidence type="ECO:0000256" key="2">
    <source>
        <dbReference type="ARBA" id="ARBA00022741"/>
    </source>
</evidence>
<feature type="compositionally biased region" description="Polar residues" evidence="7">
    <location>
        <begin position="283"/>
        <end position="307"/>
    </location>
</feature>
<dbReference type="InParanoid" id="I1C2S4"/>
<dbReference type="PANTHER" id="PTHR47972:SF45">
    <property type="entry name" value="PROTEIN CLARET SEGREGATIONAL"/>
    <property type="match status" value="1"/>
</dbReference>
<dbReference type="InterPro" id="IPR001752">
    <property type="entry name" value="Kinesin_motor_dom"/>
</dbReference>
<dbReference type="OMA" id="TREDEMM"/>
<proteinExistence type="inferred from homology"/>
<dbReference type="VEuPathDB" id="FungiDB:RO3G_07459"/>
<feature type="region of interest" description="Disordered" evidence="7">
    <location>
        <begin position="1"/>
        <end position="65"/>
    </location>
</feature>
<sequence length="389" mass="44634">MNKSTERPLKRKANTDNGSDTRRQKPSPSRPSSHRSTSTSSKTASTFSNVKKKTSPTTTTKKIPFWDAKGKMNELQSKLEETGKEVSEFEKLKDDLQTTVHDQETILKEAFQKVTDLETTINELVQQNAKYSEKMSHLDQEYEAYQTRYEEIIQVLEEEKGENMTLKATVSKISAAYSDVDADLRTLRMKLESTGSILEQRENEIKRFTDELLEQDTLSKEIERQLIEEETTRRKLHNTIQELKGNIRVFCRVRPLVGNENNMADIRVFGEDSEHMELREQVSSTLGRTSTKTYGQTGSGKTFTMQGPPQPNEETIGMIPRAVHQIYKVTQQLKQFGWEYTMEGQFLEIYNESINDLLGEPSDYSKVKHEIHHDKSGRTTVTGMKTGNE</sequence>
<keyword evidence="3 5" id="KW-0067">ATP-binding</keyword>
<dbReference type="InterPro" id="IPR027417">
    <property type="entry name" value="P-loop_NTPase"/>
</dbReference>
<evidence type="ECO:0000256" key="3">
    <source>
        <dbReference type="ARBA" id="ARBA00022840"/>
    </source>
</evidence>
<dbReference type="GO" id="GO:0005874">
    <property type="term" value="C:microtubule"/>
    <property type="evidence" value="ECO:0007669"/>
    <property type="project" value="UniProtKB-KW"/>
</dbReference>
<feature type="binding site" evidence="5">
    <location>
        <begin position="295"/>
        <end position="302"/>
    </location>
    <ligand>
        <name>ATP</name>
        <dbReference type="ChEBI" id="CHEBI:30616"/>
    </ligand>
</feature>
<dbReference type="eggNOG" id="KOG0239">
    <property type="taxonomic scope" value="Eukaryota"/>
</dbReference>
<dbReference type="PANTHER" id="PTHR47972">
    <property type="entry name" value="KINESIN-LIKE PROTEIN KLP-3"/>
    <property type="match status" value="1"/>
</dbReference>
<keyword evidence="6" id="KW-0175">Coiled coil</keyword>
<evidence type="ECO:0000313" key="10">
    <source>
        <dbReference type="Proteomes" id="UP000009138"/>
    </source>
</evidence>
<dbReference type="Gene3D" id="1.20.5.170">
    <property type="match status" value="1"/>
</dbReference>
<dbReference type="AlphaFoldDB" id="I1C2S4"/>
<evidence type="ECO:0000256" key="1">
    <source>
        <dbReference type="ARBA" id="ARBA00022701"/>
    </source>
</evidence>
<dbReference type="Pfam" id="PF16796">
    <property type="entry name" value="Microtub_bd"/>
    <property type="match status" value="1"/>
</dbReference>
<dbReference type="EMBL" id="CH476736">
    <property type="protein sequence ID" value="EIE82754.1"/>
    <property type="molecule type" value="Genomic_DNA"/>
</dbReference>
<dbReference type="GO" id="GO:0003777">
    <property type="term" value="F:microtubule motor activity"/>
    <property type="evidence" value="ECO:0007669"/>
    <property type="project" value="InterPro"/>
</dbReference>